<dbReference type="RefSeq" id="WP_018451285.1">
    <property type="nucleotide sequence ID" value="NZ_AP019827.1"/>
</dbReference>
<dbReference type="AlphaFoldDB" id="A0A510JNQ4"/>
<dbReference type="OrthoDB" id="8538052at2"/>
<evidence type="ECO:0000259" key="1">
    <source>
        <dbReference type="Pfam" id="PF07007"/>
    </source>
</evidence>
<keyword evidence="3" id="KW-1185">Reference proteome</keyword>
<evidence type="ECO:0000313" key="2">
    <source>
        <dbReference type="EMBL" id="BBM39975.1"/>
    </source>
</evidence>
<dbReference type="PANTHER" id="PTHR39176">
    <property type="entry name" value="PERIPLASMIC PROTEIN-RELATED"/>
    <property type="match status" value="1"/>
</dbReference>
<dbReference type="EMBL" id="AP019827">
    <property type="protein sequence ID" value="BBM39975.1"/>
    <property type="molecule type" value="Genomic_DNA"/>
</dbReference>
<dbReference type="KEGG" id="lsz:JCM16776_0178"/>
<gene>
    <name evidence="2" type="ORF">JCM16776_0178</name>
</gene>
<name>A0A510JNQ4_9FUSO</name>
<reference evidence="2 3" key="1">
    <citation type="submission" date="2019-07" db="EMBL/GenBank/DDBJ databases">
        <title>Complete Genome Sequence of Leptotrichia shahii Strain JCM 16776.</title>
        <authorList>
            <person name="Watanabe S."/>
            <person name="Cui L."/>
        </authorList>
    </citation>
    <scope>NUCLEOTIDE SEQUENCE [LARGE SCALE GENOMIC DNA]</scope>
    <source>
        <strain evidence="2 3">JCM16776</strain>
    </source>
</reference>
<dbReference type="PANTHER" id="PTHR39176:SF1">
    <property type="entry name" value="PERIPLASMIC PROTEIN"/>
    <property type="match status" value="1"/>
</dbReference>
<proteinExistence type="predicted"/>
<dbReference type="Pfam" id="PF07007">
    <property type="entry name" value="LprI"/>
    <property type="match status" value="1"/>
</dbReference>
<feature type="domain" description="Lysozyme inhibitor LprI-like N-terminal" evidence="1">
    <location>
        <begin position="34"/>
        <end position="113"/>
    </location>
</feature>
<dbReference type="Proteomes" id="UP000322617">
    <property type="component" value="Chromosome"/>
</dbReference>
<evidence type="ECO:0000313" key="3">
    <source>
        <dbReference type="Proteomes" id="UP000322617"/>
    </source>
</evidence>
<protein>
    <recommendedName>
        <fullName evidence="1">Lysozyme inhibitor LprI-like N-terminal domain-containing protein</fullName>
    </recommendedName>
</protein>
<accession>A0A510JNQ4</accession>
<dbReference type="InterPro" id="IPR009739">
    <property type="entry name" value="LprI-like_N"/>
</dbReference>
<sequence>MIFAGYRTDMISKMEAKEKRITSNYYGQGPTGEAQMMDEVQNAWDNELNKVYKLLMSKLSSTQKTKLRNEEREWLKRRERKVNSETEGGTGMGFRLVYYSIMTEWTRDRAIELARRYDNLK</sequence>
<organism evidence="2 3">
    <name type="scientific">Leptotrichia shahii</name>
    <dbReference type="NCBI Taxonomy" id="157691"/>
    <lineage>
        <taxon>Bacteria</taxon>
        <taxon>Fusobacteriati</taxon>
        <taxon>Fusobacteriota</taxon>
        <taxon>Fusobacteriia</taxon>
        <taxon>Fusobacteriales</taxon>
        <taxon>Leptotrichiaceae</taxon>
        <taxon>Leptotrichia</taxon>
    </lineage>
</organism>
<dbReference type="Gene3D" id="1.20.1270.180">
    <property type="match status" value="1"/>
</dbReference>